<dbReference type="VEuPathDB" id="FungiDB:MMYC01_202148"/>
<proteinExistence type="predicted"/>
<dbReference type="Proteomes" id="UP000078237">
    <property type="component" value="Unassembled WGS sequence"/>
</dbReference>
<accession>A0A175WBA0</accession>
<feature type="region of interest" description="Disordered" evidence="1">
    <location>
        <begin position="154"/>
        <end position="176"/>
    </location>
</feature>
<dbReference type="OrthoDB" id="4222821at2759"/>
<keyword evidence="3" id="KW-1185">Reference proteome</keyword>
<evidence type="ECO:0000256" key="1">
    <source>
        <dbReference type="SAM" id="MobiDB-lite"/>
    </source>
</evidence>
<organism evidence="2 3">
    <name type="scientific">Madurella mycetomatis</name>
    <dbReference type="NCBI Taxonomy" id="100816"/>
    <lineage>
        <taxon>Eukaryota</taxon>
        <taxon>Fungi</taxon>
        <taxon>Dikarya</taxon>
        <taxon>Ascomycota</taxon>
        <taxon>Pezizomycotina</taxon>
        <taxon>Sordariomycetes</taxon>
        <taxon>Sordariomycetidae</taxon>
        <taxon>Sordariales</taxon>
        <taxon>Sordariales incertae sedis</taxon>
        <taxon>Madurella</taxon>
    </lineage>
</organism>
<protein>
    <submittedName>
        <fullName evidence="2">Uncharacterized protein</fullName>
    </submittedName>
</protein>
<dbReference type="AlphaFoldDB" id="A0A175WBA0"/>
<dbReference type="EMBL" id="LCTW02000044">
    <property type="protein sequence ID" value="KXX81028.1"/>
    <property type="molecule type" value="Genomic_DNA"/>
</dbReference>
<evidence type="ECO:0000313" key="2">
    <source>
        <dbReference type="EMBL" id="KXX81028.1"/>
    </source>
</evidence>
<feature type="region of interest" description="Disordered" evidence="1">
    <location>
        <begin position="25"/>
        <end position="44"/>
    </location>
</feature>
<gene>
    <name evidence="2" type="ORF">MMYC01_202148</name>
</gene>
<reference evidence="2 3" key="1">
    <citation type="journal article" date="2016" name="Genome Announc.">
        <title>Genome Sequence of Madurella mycetomatis mm55, Isolated from a Human Mycetoma Case in Sudan.</title>
        <authorList>
            <person name="Smit S."/>
            <person name="Derks M.F."/>
            <person name="Bervoets S."/>
            <person name="Fahal A."/>
            <person name="van Leeuwen W."/>
            <person name="van Belkum A."/>
            <person name="van de Sande W.W."/>
        </authorList>
    </citation>
    <scope>NUCLEOTIDE SEQUENCE [LARGE SCALE GENOMIC DNA]</scope>
    <source>
        <strain evidence="3">mm55</strain>
    </source>
</reference>
<evidence type="ECO:0000313" key="3">
    <source>
        <dbReference type="Proteomes" id="UP000078237"/>
    </source>
</evidence>
<feature type="compositionally biased region" description="Polar residues" evidence="1">
    <location>
        <begin position="154"/>
        <end position="175"/>
    </location>
</feature>
<comment type="caution">
    <text evidence="2">The sequence shown here is derived from an EMBL/GenBank/DDBJ whole genome shotgun (WGS) entry which is preliminary data.</text>
</comment>
<sequence length="365" mass="40057">MDLGLGTPMRHSSIDFGFTSFSFPSEHHGGQQSASPAHLDPAHQGHESLADIPTLNHLSGVGTSKDSAIALTTATTPSAESLAAAPSFPNPIRDLYELCYKLVQDQDVLDAGNTSTPGSPGSEDIMETAAQRALRRTTRLSEILKDMATREQVQTRCTSQRYHSSSISREPSSAGSFAYIGMGTGADRSSTTPRRKRSQPDPVLITAVSTAYILLIRTWRHIFLQLHRLLLLATNNLLSSSERFRLPMLMPSLQLGGFTVQNNPTIQVVVLLELVSSMLKVVEGRLGIAEQWPRNQAVDHHPHHQHQQTDEAVMVLELFIDPVAISIRETLLSQEDLRIAAAEDDDCGLAQLSLRELMDEIKKQA</sequence>
<name>A0A175WBA0_9PEZI</name>
<dbReference type="STRING" id="100816.A0A175WBA0"/>